<gene>
    <name evidence="1" type="ORF">AVEN_25739_1</name>
</gene>
<sequence>MARRASIVSFPPFVVEHSACAVQNPARLFLPSFKLLRSESHRRCPILLQQFCKRAIRIRLWRTWGILGWRGFGPSGSESSRKYCLIVSVQKWFRQRFISASDIG</sequence>
<protein>
    <submittedName>
        <fullName evidence="1">Uncharacterized protein</fullName>
    </submittedName>
</protein>
<reference evidence="1 2" key="1">
    <citation type="journal article" date="2019" name="Sci. Rep.">
        <title>Orb-weaving spider Araneus ventricosus genome elucidates the spidroin gene catalogue.</title>
        <authorList>
            <person name="Kono N."/>
            <person name="Nakamura H."/>
            <person name="Ohtoshi R."/>
            <person name="Moran D.A.P."/>
            <person name="Shinohara A."/>
            <person name="Yoshida Y."/>
            <person name="Fujiwara M."/>
            <person name="Mori M."/>
            <person name="Tomita M."/>
            <person name="Arakawa K."/>
        </authorList>
    </citation>
    <scope>NUCLEOTIDE SEQUENCE [LARGE SCALE GENOMIC DNA]</scope>
</reference>
<dbReference type="EMBL" id="BGPR01012878">
    <property type="protein sequence ID" value="GBN58151.1"/>
    <property type="molecule type" value="Genomic_DNA"/>
</dbReference>
<evidence type="ECO:0000313" key="1">
    <source>
        <dbReference type="EMBL" id="GBN58151.1"/>
    </source>
</evidence>
<dbReference type="Proteomes" id="UP000499080">
    <property type="component" value="Unassembled WGS sequence"/>
</dbReference>
<accession>A0A4Y2Q3V7</accession>
<proteinExistence type="predicted"/>
<name>A0A4Y2Q3V7_ARAVE</name>
<keyword evidence="2" id="KW-1185">Reference proteome</keyword>
<dbReference type="AlphaFoldDB" id="A0A4Y2Q3V7"/>
<evidence type="ECO:0000313" key="2">
    <source>
        <dbReference type="Proteomes" id="UP000499080"/>
    </source>
</evidence>
<organism evidence="1 2">
    <name type="scientific">Araneus ventricosus</name>
    <name type="common">Orbweaver spider</name>
    <name type="synonym">Epeira ventricosa</name>
    <dbReference type="NCBI Taxonomy" id="182803"/>
    <lineage>
        <taxon>Eukaryota</taxon>
        <taxon>Metazoa</taxon>
        <taxon>Ecdysozoa</taxon>
        <taxon>Arthropoda</taxon>
        <taxon>Chelicerata</taxon>
        <taxon>Arachnida</taxon>
        <taxon>Araneae</taxon>
        <taxon>Araneomorphae</taxon>
        <taxon>Entelegynae</taxon>
        <taxon>Araneoidea</taxon>
        <taxon>Araneidae</taxon>
        <taxon>Araneus</taxon>
    </lineage>
</organism>
<comment type="caution">
    <text evidence="1">The sequence shown here is derived from an EMBL/GenBank/DDBJ whole genome shotgun (WGS) entry which is preliminary data.</text>
</comment>